<dbReference type="InterPro" id="IPR017927">
    <property type="entry name" value="FAD-bd_FR_type"/>
</dbReference>
<dbReference type="PRINTS" id="PR00410">
    <property type="entry name" value="PHEHYDRXLASE"/>
</dbReference>
<dbReference type="Gene3D" id="3.10.20.30">
    <property type="match status" value="1"/>
</dbReference>
<dbReference type="InterPro" id="IPR017938">
    <property type="entry name" value="Riboflavin_synthase-like_b-brl"/>
</dbReference>
<dbReference type="EMBL" id="BAAAZG010000025">
    <property type="protein sequence ID" value="GAA4077818.1"/>
    <property type="molecule type" value="Genomic_DNA"/>
</dbReference>
<gene>
    <name evidence="11" type="ORF">GCM10022214_39570</name>
</gene>
<dbReference type="PANTHER" id="PTHR47354:SF6">
    <property type="entry name" value="NADH OXIDOREDUCTASE HCR"/>
    <property type="match status" value="1"/>
</dbReference>
<dbReference type="PROSITE" id="PS51384">
    <property type="entry name" value="FAD_FR"/>
    <property type="match status" value="1"/>
</dbReference>
<feature type="domain" description="FAD-binding FR-type" evidence="10">
    <location>
        <begin position="54"/>
        <end position="157"/>
    </location>
</feature>
<dbReference type="InterPro" id="IPR012675">
    <property type="entry name" value="Beta-grasp_dom_sf"/>
</dbReference>
<evidence type="ECO:0000313" key="11">
    <source>
        <dbReference type="EMBL" id="GAA4077818.1"/>
    </source>
</evidence>
<comment type="cofactor">
    <cofactor evidence="1">
        <name>FAD</name>
        <dbReference type="ChEBI" id="CHEBI:57692"/>
    </cofactor>
</comment>
<keyword evidence="2" id="KW-0285">Flavoprotein</keyword>
<keyword evidence="12" id="KW-1185">Reference proteome</keyword>
<dbReference type="Proteomes" id="UP001500683">
    <property type="component" value="Unassembled WGS sequence"/>
</dbReference>
<dbReference type="InterPro" id="IPR001433">
    <property type="entry name" value="OxRdtase_FAD/NAD-bd"/>
</dbReference>
<proteinExistence type="predicted"/>
<dbReference type="SUPFAM" id="SSF63380">
    <property type="entry name" value="Riboflavin synthase domain-like"/>
    <property type="match status" value="1"/>
</dbReference>
<evidence type="ECO:0000256" key="8">
    <source>
        <dbReference type="ARBA" id="ARBA00023014"/>
    </source>
</evidence>
<evidence type="ECO:0000256" key="2">
    <source>
        <dbReference type="ARBA" id="ARBA00022630"/>
    </source>
</evidence>
<feature type="region of interest" description="Disordered" evidence="9">
    <location>
        <begin position="1"/>
        <end position="21"/>
    </location>
</feature>
<dbReference type="Pfam" id="PF00175">
    <property type="entry name" value="NAD_binding_1"/>
    <property type="match status" value="1"/>
</dbReference>
<keyword evidence="5" id="KW-0274">FAD</keyword>
<dbReference type="Pfam" id="PF00970">
    <property type="entry name" value="FAD_binding_6"/>
    <property type="match status" value="1"/>
</dbReference>
<name>A0ABP7W1Z4_9ACTN</name>
<keyword evidence="3" id="KW-0001">2Fe-2S</keyword>
<accession>A0ABP7W1Z4</accession>
<evidence type="ECO:0000256" key="9">
    <source>
        <dbReference type="SAM" id="MobiDB-lite"/>
    </source>
</evidence>
<dbReference type="RefSeq" id="WP_344949279.1">
    <property type="nucleotide sequence ID" value="NZ_BAAAZG010000025.1"/>
</dbReference>
<dbReference type="InterPro" id="IPR050415">
    <property type="entry name" value="MRET"/>
</dbReference>
<evidence type="ECO:0000256" key="7">
    <source>
        <dbReference type="ARBA" id="ARBA00023004"/>
    </source>
</evidence>
<dbReference type="InterPro" id="IPR001041">
    <property type="entry name" value="2Fe-2S_ferredoxin-type"/>
</dbReference>
<keyword evidence="4" id="KW-0479">Metal-binding</keyword>
<dbReference type="Gene3D" id="3.40.50.80">
    <property type="entry name" value="Nucleotide-binding domain of ferredoxin-NADP reductase (FNR) module"/>
    <property type="match status" value="1"/>
</dbReference>
<evidence type="ECO:0000256" key="5">
    <source>
        <dbReference type="ARBA" id="ARBA00022827"/>
    </source>
</evidence>
<dbReference type="CDD" id="cd00207">
    <property type="entry name" value="fer2"/>
    <property type="match status" value="1"/>
</dbReference>
<evidence type="ECO:0000256" key="1">
    <source>
        <dbReference type="ARBA" id="ARBA00001974"/>
    </source>
</evidence>
<keyword evidence="7" id="KW-0408">Iron</keyword>
<dbReference type="Gene3D" id="2.40.30.10">
    <property type="entry name" value="Translation factors"/>
    <property type="match status" value="1"/>
</dbReference>
<keyword evidence="6" id="KW-0560">Oxidoreductase</keyword>
<evidence type="ECO:0000256" key="6">
    <source>
        <dbReference type="ARBA" id="ARBA00023002"/>
    </source>
</evidence>
<evidence type="ECO:0000313" key="12">
    <source>
        <dbReference type="Proteomes" id="UP001500683"/>
    </source>
</evidence>
<dbReference type="SUPFAM" id="SSF52343">
    <property type="entry name" value="Ferredoxin reductase-like, C-terminal NADP-linked domain"/>
    <property type="match status" value="1"/>
</dbReference>
<evidence type="ECO:0000256" key="4">
    <source>
        <dbReference type="ARBA" id="ARBA00022723"/>
    </source>
</evidence>
<reference evidence="12" key="1">
    <citation type="journal article" date="2019" name="Int. J. Syst. Evol. Microbiol.">
        <title>The Global Catalogue of Microorganisms (GCM) 10K type strain sequencing project: providing services to taxonomists for standard genome sequencing and annotation.</title>
        <authorList>
            <consortium name="The Broad Institute Genomics Platform"/>
            <consortium name="The Broad Institute Genome Sequencing Center for Infectious Disease"/>
            <person name="Wu L."/>
            <person name="Ma J."/>
        </authorList>
    </citation>
    <scope>NUCLEOTIDE SEQUENCE [LARGE SCALE GENOMIC DNA]</scope>
    <source>
        <strain evidence="12">JCM 16702</strain>
    </source>
</reference>
<dbReference type="PANTHER" id="PTHR47354">
    <property type="entry name" value="NADH OXIDOREDUCTASE HCR"/>
    <property type="match status" value="1"/>
</dbReference>
<keyword evidence="8" id="KW-0411">Iron-sulfur</keyword>
<organism evidence="11 12">
    <name type="scientific">Actinomadura miaoliensis</name>
    <dbReference type="NCBI Taxonomy" id="430685"/>
    <lineage>
        <taxon>Bacteria</taxon>
        <taxon>Bacillati</taxon>
        <taxon>Actinomycetota</taxon>
        <taxon>Actinomycetes</taxon>
        <taxon>Streptosporangiales</taxon>
        <taxon>Thermomonosporaceae</taxon>
        <taxon>Actinomadura</taxon>
    </lineage>
</organism>
<sequence length="377" mass="40402">MPRSFAPSDRRPRSRPAIPAPSRLRGRLADAARSLTTPLLPDDYLALVNPLWSADEPRGRVERVRHEAPDAATLVIRPGRRSARPHRPGQWIRLGVDIGGVRHWRTFSLSSPPRPDGRLAVTVKAAPHGRVSRYLVHEIPVGALVRLSPAEGDFVLPDPVPPRLLFVTAGSGITPVMAMLRDLAARDAMPDAVLLHSARTADEVIFGAELRELAARLPGLRLYERHTAVDGRLVPDPDLKALCPDWAERDAWACGPSGMLDDLAAHWRAAGVAERLRVERFQATFAASSGGGGGGRVRFAVSGVETDADGDTPLLIVGEDAGAPLPSGCRMGICRGCVGLLRSGSVRDLRTGEVHDEEGHPVQTCVSAAAGPVEIDL</sequence>
<dbReference type="InterPro" id="IPR036010">
    <property type="entry name" value="2Fe-2S_ferredoxin-like_sf"/>
</dbReference>
<dbReference type="CDD" id="cd06216">
    <property type="entry name" value="FNR_iron_sulfur_binding_2"/>
    <property type="match status" value="1"/>
</dbReference>
<dbReference type="InterPro" id="IPR008333">
    <property type="entry name" value="Cbr1-like_FAD-bd_dom"/>
</dbReference>
<evidence type="ECO:0000256" key="3">
    <source>
        <dbReference type="ARBA" id="ARBA00022714"/>
    </source>
</evidence>
<dbReference type="SUPFAM" id="SSF54292">
    <property type="entry name" value="2Fe-2S ferredoxin-like"/>
    <property type="match status" value="1"/>
</dbReference>
<dbReference type="InterPro" id="IPR039261">
    <property type="entry name" value="FNR_nucleotide-bd"/>
</dbReference>
<evidence type="ECO:0000259" key="10">
    <source>
        <dbReference type="PROSITE" id="PS51384"/>
    </source>
</evidence>
<protein>
    <submittedName>
        <fullName evidence="11">NADPH oxidoreductase</fullName>
    </submittedName>
</protein>
<comment type="caution">
    <text evidence="11">The sequence shown here is derived from an EMBL/GenBank/DDBJ whole genome shotgun (WGS) entry which is preliminary data.</text>
</comment>
<dbReference type="Pfam" id="PF00111">
    <property type="entry name" value="Fer2"/>
    <property type="match status" value="1"/>
</dbReference>